<dbReference type="GO" id="GO:0055037">
    <property type="term" value="C:recycling endosome"/>
    <property type="evidence" value="ECO:0007669"/>
    <property type="project" value="TreeGrafter"/>
</dbReference>
<dbReference type="OrthoDB" id="307871at2759"/>
<gene>
    <name evidence="6" type="primary">WASH1</name>
</gene>
<dbReference type="GO" id="GO:0005769">
    <property type="term" value="C:early endosome"/>
    <property type="evidence" value="ECO:0007669"/>
    <property type="project" value="InterPro"/>
</dbReference>
<dbReference type="GO" id="GO:0071203">
    <property type="term" value="C:WASH complex"/>
    <property type="evidence" value="ECO:0007669"/>
    <property type="project" value="InterPro"/>
</dbReference>
<dbReference type="GeneID" id="105222336"/>
<dbReference type="CTD" id="36311"/>
<dbReference type="Pfam" id="PF11945">
    <property type="entry name" value="WASH_WAHD"/>
    <property type="match status" value="1"/>
</dbReference>
<dbReference type="GO" id="GO:0003779">
    <property type="term" value="F:actin binding"/>
    <property type="evidence" value="ECO:0007669"/>
    <property type="project" value="UniProtKB-KW"/>
</dbReference>
<evidence type="ECO:0000256" key="3">
    <source>
        <dbReference type="SAM" id="Coils"/>
    </source>
</evidence>
<feature type="compositionally biased region" description="Acidic residues" evidence="4">
    <location>
        <begin position="494"/>
        <end position="510"/>
    </location>
</feature>
<feature type="compositionally biased region" description="Polar residues" evidence="4">
    <location>
        <begin position="457"/>
        <end position="475"/>
    </location>
</feature>
<reference evidence="6" key="1">
    <citation type="journal article" date="2014" name="BMC Genomics">
        <title>Characterizing the developmental transcriptome of the oriental fruit fly, Bactrocera dorsalis (Diptera: Tephritidae) through comparative genomic analysis with Drosophila melanogaster utilizing modENCODE datasets.</title>
        <authorList>
            <person name="Geib S.M."/>
            <person name="Calla B."/>
            <person name="Hall B."/>
            <person name="Hou S."/>
            <person name="Manoukis N.C."/>
        </authorList>
    </citation>
    <scope>NUCLEOTIDE SEQUENCE</scope>
    <source>
        <strain evidence="6">Punador</strain>
    </source>
</reference>
<organism evidence="6">
    <name type="scientific">Bactrocera dorsalis</name>
    <name type="common">Oriental fruit fly</name>
    <name type="synonym">Dacus dorsalis</name>
    <dbReference type="NCBI Taxonomy" id="27457"/>
    <lineage>
        <taxon>Eukaryota</taxon>
        <taxon>Metazoa</taxon>
        <taxon>Ecdysozoa</taxon>
        <taxon>Arthropoda</taxon>
        <taxon>Hexapoda</taxon>
        <taxon>Insecta</taxon>
        <taxon>Pterygota</taxon>
        <taxon>Neoptera</taxon>
        <taxon>Endopterygota</taxon>
        <taxon>Diptera</taxon>
        <taxon>Brachycera</taxon>
        <taxon>Muscomorpha</taxon>
        <taxon>Tephritoidea</taxon>
        <taxon>Tephritidae</taxon>
        <taxon>Bactrocera</taxon>
        <taxon>Bactrocera</taxon>
    </lineage>
</organism>
<keyword evidence="3" id="KW-0175">Coiled coil</keyword>
<feature type="compositionally biased region" description="Pro residues" evidence="4">
    <location>
        <begin position="341"/>
        <end position="356"/>
    </location>
</feature>
<keyword evidence="2" id="KW-0009">Actin-binding</keyword>
<dbReference type="EMBL" id="GAKP01006665">
    <property type="protein sequence ID" value="JAC52287.1"/>
    <property type="molecule type" value="Transcribed_RNA"/>
</dbReference>
<feature type="region of interest" description="Disordered" evidence="4">
    <location>
        <begin position="448"/>
        <end position="510"/>
    </location>
</feature>
<dbReference type="GO" id="GO:0034314">
    <property type="term" value="P:Arp2/3 complex-mediated actin nucleation"/>
    <property type="evidence" value="ECO:0007669"/>
    <property type="project" value="InterPro"/>
</dbReference>
<dbReference type="PANTHER" id="PTHR23331">
    <property type="entry name" value="CXYORF1"/>
    <property type="match status" value="1"/>
</dbReference>
<feature type="domain" description="WASH1 WAHD" evidence="5">
    <location>
        <begin position="2"/>
        <end position="298"/>
    </location>
</feature>
<dbReference type="GO" id="GO:0042147">
    <property type="term" value="P:retrograde transport, endosome to Golgi"/>
    <property type="evidence" value="ECO:0007669"/>
    <property type="project" value="TreeGrafter"/>
</dbReference>
<evidence type="ECO:0000256" key="1">
    <source>
        <dbReference type="ARBA" id="ARBA00005602"/>
    </source>
</evidence>
<feature type="region of interest" description="Disordered" evidence="4">
    <location>
        <begin position="337"/>
        <end position="380"/>
    </location>
</feature>
<dbReference type="InterPro" id="IPR021854">
    <property type="entry name" value="WASH1_WAHD"/>
</dbReference>
<dbReference type="RefSeq" id="XP_011197921.2">
    <property type="nucleotide sequence ID" value="XM_011199619.4"/>
</dbReference>
<dbReference type="KEGG" id="bdr:105222336"/>
<dbReference type="GO" id="GO:0043014">
    <property type="term" value="F:alpha-tubulin binding"/>
    <property type="evidence" value="ECO:0007669"/>
    <property type="project" value="InterPro"/>
</dbReference>
<name>A0A034WD87_BACDO</name>
<dbReference type="GO" id="GO:0005829">
    <property type="term" value="C:cytosol"/>
    <property type="evidence" value="ECO:0007669"/>
    <property type="project" value="GOC"/>
</dbReference>
<dbReference type="GO" id="GO:0006887">
    <property type="term" value="P:exocytosis"/>
    <property type="evidence" value="ECO:0007669"/>
    <property type="project" value="TreeGrafter"/>
</dbReference>
<evidence type="ECO:0000313" key="6">
    <source>
        <dbReference type="EMBL" id="JAC52287.1"/>
    </source>
</evidence>
<feature type="coiled-coil region" evidence="3">
    <location>
        <begin position="42"/>
        <end position="69"/>
    </location>
</feature>
<evidence type="ECO:0000259" key="5">
    <source>
        <dbReference type="Pfam" id="PF11945"/>
    </source>
</evidence>
<dbReference type="GO" id="GO:0043015">
    <property type="term" value="F:gamma-tubulin binding"/>
    <property type="evidence" value="ECO:0007669"/>
    <property type="project" value="TreeGrafter"/>
</dbReference>
<protein>
    <submittedName>
        <fullName evidence="6">WAS protein family-like protein1</fullName>
    </submittedName>
</protein>
<evidence type="ECO:0000256" key="4">
    <source>
        <dbReference type="SAM" id="MobiDB-lite"/>
    </source>
</evidence>
<dbReference type="EMBL" id="GAKP01006656">
    <property type="protein sequence ID" value="JAC52296.1"/>
    <property type="molecule type" value="Transcribed_RNA"/>
</dbReference>
<proteinExistence type="inferred from homology"/>
<dbReference type="InterPro" id="IPR028290">
    <property type="entry name" value="WASH1"/>
</dbReference>
<sequence>MYTVPVIPPDLRHEETIIQAAIALSCLQKTINSVFDCIDNRTQRNNAKVQELSTRIERAQAKIRSLVGTKKAIKIYAPARFPSTQVFYDIPQTFGNSETMLGEHINNQKHKEQLNYEVHSRIDAPATQALQEKLVFFHVRYKDMNESFPGNTVAANRIHVNKSSGMGIVPEKLRSVSSLLYCNGNEMVYGQENVEKEAWKKAKLFKLQRQRQDNTEIKQLLDPAPYSLAHRNQKTDSLGGLRYTPRLHEAPEINLPLDLPDLPGIADDIQFEGKEHQQIAPSLYIENLPDLTELEEAATIAINISNPTEKQGIVLEHSSQPPTTNTVPASITKSVHVSVAPAPPPPPPPPPLPPPNTSSTPMQHNANNENSNLQNPNSNNARTELMDAIRKAGGACGGRLRAAAAAPVDVVDTKLRTKNSEIKPIANKSSGGDLMADLHNKLLMRRKGISGSKDQENNNATNSVRKGVTTSTDNPVMSRLSALIPPPTGRKNSDDDDDTHDEDNDTDWVE</sequence>
<accession>A0A034WD87</accession>
<dbReference type="AlphaFoldDB" id="A0A034WD87"/>
<feature type="compositionally biased region" description="Low complexity" evidence="4">
    <location>
        <begin position="365"/>
        <end position="380"/>
    </location>
</feature>
<evidence type="ECO:0000256" key="2">
    <source>
        <dbReference type="ARBA" id="ARBA00023203"/>
    </source>
</evidence>
<dbReference type="PANTHER" id="PTHR23331:SF1">
    <property type="entry name" value="WASH COMPLEX SUBUNIT 1"/>
    <property type="match status" value="1"/>
</dbReference>
<dbReference type="GO" id="GO:0032456">
    <property type="term" value="P:endocytic recycling"/>
    <property type="evidence" value="ECO:0007669"/>
    <property type="project" value="TreeGrafter"/>
</dbReference>
<comment type="similarity">
    <text evidence="1">Belongs to the WASH1 family.</text>
</comment>